<dbReference type="OrthoDB" id="9770331at2"/>
<dbReference type="EMBL" id="FWEV01000106">
    <property type="protein sequence ID" value="SLM29685.1"/>
    <property type="molecule type" value="Genomic_DNA"/>
</dbReference>
<keyword evidence="2" id="KW-0170">Cobalt</keyword>
<dbReference type="GO" id="GO:0016852">
    <property type="term" value="F:sirohydrochlorin cobaltochelatase activity"/>
    <property type="evidence" value="ECO:0007669"/>
    <property type="project" value="InterPro"/>
</dbReference>
<keyword evidence="4" id="KW-1185">Reference proteome</keyword>
<evidence type="ECO:0000256" key="2">
    <source>
        <dbReference type="PIRSR" id="PIRSR033579-3"/>
    </source>
</evidence>
<reference evidence="3 4" key="1">
    <citation type="submission" date="2017-03" db="EMBL/GenBank/DDBJ databases">
        <authorList>
            <person name="Afonso C.L."/>
            <person name="Miller P.J."/>
            <person name="Scott M.A."/>
            <person name="Spackman E."/>
            <person name="Goraichik I."/>
            <person name="Dimitrov K.M."/>
            <person name="Suarez D.L."/>
            <person name="Swayne D.E."/>
        </authorList>
    </citation>
    <scope>NUCLEOTIDE SEQUENCE [LARGE SCALE GENOMIC DNA]</scope>
    <source>
        <strain evidence="3">PRJEB14757</strain>
    </source>
</reference>
<dbReference type="PIRSF" id="PIRSF033579">
    <property type="entry name" value="Anaer_Co_chel"/>
    <property type="match status" value="1"/>
</dbReference>
<evidence type="ECO:0000256" key="1">
    <source>
        <dbReference type="PIRSR" id="PIRSR033579-1"/>
    </source>
</evidence>
<feature type="active site" description="Proton acceptor" evidence="1">
    <location>
        <position position="160"/>
    </location>
</feature>
<gene>
    <name evidence="3" type="ORF">MTBBW1_1940012</name>
</gene>
<evidence type="ECO:0000313" key="3">
    <source>
        <dbReference type="EMBL" id="SLM29685.1"/>
    </source>
</evidence>
<keyword evidence="2" id="KW-0479">Metal-binding</keyword>
<proteinExistence type="predicted"/>
<feature type="binding site" evidence="2">
    <location>
        <position position="192"/>
    </location>
    <ligand>
        <name>Co(2+)</name>
        <dbReference type="ChEBI" id="CHEBI:48828"/>
    </ligand>
</feature>
<feature type="binding site" evidence="2">
    <location>
        <position position="224"/>
    </location>
    <ligand>
        <name>Co(2+)</name>
        <dbReference type="ChEBI" id="CHEBI:48828"/>
    </ligand>
</feature>
<dbReference type="AlphaFoldDB" id="A0A1W1HBB7"/>
<evidence type="ECO:0000313" key="4">
    <source>
        <dbReference type="Proteomes" id="UP000191931"/>
    </source>
</evidence>
<dbReference type="SUPFAM" id="SSF53800">
    <property type="entry name" value="Chelatase"/>
    <property type="match status" value="1"/>
</dbReference>
<dbReference type="GO" id="GO:0019251">
    <property type="term" value="P:anaerobic cobalamin biosynthetic process"/>
    <property type="evidence" value="ECO:0007669"/>
    <property type="project" value="InterPro"/>
</dbReference>
<dbReference type="STRING" id="1246637.MTBBW1_1940012"/>
<feature type="binding site" evidence="2">
    <location>
        <position position="160"/>
    </location>
    <ligand>
        <name>Co(2+)</name>
        <dbReference type="ChEBI" id="CHEBI:48828"/>
    </ligand>
</feature>
<dbReference type="GO" id="GO:0046872">
    <property type="term" value="F:metal ion binding"/>
    <property type="evidence" value="ECO:0007669"/>
    <property type="project" value="UniProtKB-KW"/>
</dbReference>
<organism evidence="3 4">
    <name type="scientific">Desulfamplus magnetovallimortis</name>
    <dbReference type="NCBI Taxonomy" id="1246637"/>
    <lineage>
        <taxon>Bacteria</taxon>
        <taxon>Pseudomonadati</taxon>
        <taxon>Thermodesulfobacteriota</taxon>
        <taxon>Desulfobacteria</taxon>
        <taxon>Desulfobacterales</taxon>
        <taxon>Desulfobacteraceae</taxon>
        <taxon>Desulfamplus</taxon>
    </lineage>
</organism>
<sequence length="277" mass="30653">MNIIKKREDIPVVVTAFGTTAKAFKTYEKMDAIFKRELPEQPVFWAYSSRMVKHAMKRNSNIDIKDPAEVLLMLKEKGYSWAVLQSLHLIGGHELHRLASEGNRVDIRLSLGLPLLSSPEDYMETARAMESIFCGINPATHTSGASAKPKARSAVVLVGHGTDHPTWTSYFALEAIMRDVYSTDSIFTGVVEGFPEMEVTVQRVKQAGFSKVLLVPFMLVAGVHFQEDLTGDEDSWQAAFEKQGIEVSAIGDGLGMLDGISTIFVRHIKDALDVIPL</sequence>
<dbReference type="Proteomes" id="UP000191931">
    <property type="component" value="Unassembled WGS sequence"/>
</dbReference>
<dbReference type="RefSeq" id="WP_080806785.1">
    <property type="nucleotide sequence ID" value="NZ_LT828555.1"/>
</dbReference>
<name>A0A1W1HBB7_9BACT</name>
<dbReference type="InterPro" id="IPR010388">
    <property type="entry name" value="Anaerobic_Co-chelatase"/>
</dbReference>
<protein>
    <submittedName>
        <fullName evidence="3">Uncharacterized protein</fullName>
    </submittedName>
</protein>
<dbReference type="CDD" id="cd03413">
    <property type="entry name" value="CbiK_C"/>
    <property type="match status" value="1"/>
</dbReference>
<dbReference type="Pfam" id="PF06180">
    <property type="entry name" value="CbiK"/>
    <property type="match status" value="1"/>
</dbReference>
<dbReference type="Gene3D" id="3.40.50.1400">
    <property type="match status" value="2"/>
</dbReference>
<accession>A0A1W1HBB7</accession>